<dbReference type="InterPro" id="IPR036910">
    <property type="entry name" value="HMG_box_dom_sf"/>
</dbReference>
<dbReference type="AlphaFoldDB" id="A0AAD5Y7Z5"/>
<feature type="domain" description="HMG box" evidence="3">
    <location>
        <begin position="1"/>
        <end position="36"/>
    </location>
</feature>
<gene>
    <name evidence="4" type="ORF">NLI96_g11991</name>
</gene>
<dbReference type="SUPFAM" id="SSF47095">
    <property type="entry name" value="HMG-box"/>
    <property type="match status" value="2"/>
</dbReference>
<dbReference type="InterPro" id="IPR009071">
    <property type="entry name" value="HMG_box_dom"/>
</dbReference>
<sequence>MGGKAWKELSESQQAPYHAKFKQDMEEYRKAQKEYYEKVDESTIRAINKEKSKQGKRKIPTRNRVLGLPGKVLTPFIRFSMEYRKTHPTITREDMINVAKAAGEAWHKLTPEQKAEYSRPKA</sequence>
<dbReference type="InterPro" id="IPR050342">
    <property type="entry name" value="HMGB"/>
</dbReference>
<dbReference type="EMBL" id="JANAWD010000897">
    <property type="protein sequence ID" value="KAJ3475204.1"/>
    <property type="molecule type" value="Genomic_DNA"/>
</dbReference>
<evidence type="ECO:0000259" key="3">
    <source>
        <dbReference type="PROSITE" id="PS50118"/>
    </source>
</evidence>
<evidence type="ECO:0000256" key="1">
    <source>
        <dbReference type="ARBA" id="ARBA00023125"/>
    </source>
</evidence>
<name>A0AAD5Y7Z5_9APHY</name>
<dbReference type="PANTHER" id="PTHR48112:SF17">
    <property type="entry name" value="INTRASTRAND CROSS-LINK RECOGNITION PROTEIN"/>
    <property type="match status" value="1"/>
</dbReference>
<keyword evidence="5" id="KW-1185">Reference proteome</keyword>
<comment type="caution">
    <text evidence="4">The sequence shown here is derived from an EMBL/GenBank/DDBJ whole genome shotgun (WGS) entry which is preliminary data.</text>
</comment>
<dbReference type="GO" id="GO:0005634">
    <property type="term" value="C:nucleus"/>
    <property type="evidence" value="ECO:0007669"/>
    <property type="project" value="UniProtKB-UniRule"/>
</dbReference>
<accession>A0AAD5Y7Z5</accession>
<feature type="domain" description="HMG box" evidence="3">
    <location>
        <begin position="69"/>
        <end position="122"/>
    </location>
</feature>
<organism evidence="4 5">
    <name type="scientific">Meripilus lineatus</name>
    <dbReference type="NCBI Taxonomy" id="2056292"/>
    <lineage>
        <taxon>Eukaryota</taxon>
        <taxon>Fungi</taxon>
        <taxon>Dikarya</taxon>
        <taxon>Basidiomycota</taxon>
        <taxon>Agaricomycotina</taxon>
        <taxon>Agaricomycetes</taxon>
        <taxon>Polyporales</taxon>
        <taxon>Meripilaceae</taxon>
        <taxon>Meripilus</taxon>
    </lineage>
</organism>
<dbReference type="Proteomes" id="UP001212997">
    <property type="component" value="Unassembled WGS sequence"/>
</dbReference>
<keyword evidence="2" id="KW-0539">Nucleus</keyword>
<keyword evidence="1 2" id="KW-0238">DNA-binding</keyword>
<evidence type="ECO:0000313" key="5">
    <source>
        <dbReference type="Proteomes" id="UP001212997"/>
    </source>
</evidence>
<dbReference type="GO" id="GO:0003677">
    <property type="term" value="F:DNA binding"/>
    <property type="evidence" value="ECO:0007669"/>
    <property type="project" value="UniProtKB-UniRule"/>
</dbReference>
<dbReference type="PROSITE" id="PS50118">
    <property type="entry name" value="HMG_BOX_2"/>
    <property type="match status" value="2"/>
</dbReference>
<proteinExistence type="predicted"/>
<evidence type="ECO:0000256" key="2">
    <source>
        <dbReference type="PROSITE-ProRule" id="PRU00267"/>
    </source>
</evidence>
<feature type="DNA-binding region" description="HMG box" evidence="2">
    <location>
        <begin position="1"/>
        <end position="36"/>
    </location>
</feature>
<dbReference type="CDD" id="cd00084">
    <property type="entry name" value="HMG-box_SF"/>
    <property type="match status" value="1"/>
</dbReference>
<feature type="DNA-binding region" description="HMG box" evidence="2">
    <location>
        <begin position="69"/>
        <end position="122"/>
    </location>
</feature>
<dbReference type="PANTHER" id="PTHR48112">
    <property type="entry name" value="HIGH MOBILITY GROUP PROTEIN DSP1"/>
    <property type="match status" value="1"/>
</dbReference>
<evidence type="ECO:0000313" key="4">
    <source>
        <dbReference type="EMBL" id="KAJ3475204.1"/>
    </source>
</evidence>
<reference evidence="4" key="1">
    <citation type="submission" date="2022-07" db="EMBL/GenBank/DDBJ databases">
        <title>Genome Sequence of Physisporinus lineatus.</title>
        <authorList>
            <person name="Buettner E."/>
        </authorList>
    </citation>
    <scope>NUCLEOTIDE SEQUENCE</scope>
    <source>
        <strain evidence="4">VT162</strain>
    </source>
</reference>
<protein>
    <recommendedName>
        <fullName evidence="3">HMG box domain-containing protein</fullName>
    </recommendedName>
</protein>
<dbReference type="Gene3D" id="1.10.30.10">
    <property type="entry name" value="High mobility group box domain"/>
    <property type="match status" value="2"/>
</dbReference>